<dbReference type="Gene3D" id="3.90.76.10">
    <property type="entry name" value="Dipeptide-binding Protein, Domain 1"/>
    <property type="match status" value="1"/>
</dbReference>
<name>A0A0R1M0V9_9LACO</name>
<dbReference type="GO" id="GO:0043190">
    <property type="term" value="C:ATP-binding cassette (ABC) transporter complex"/>
    <property type="evidence" value="ECO:0007669"/>
    <property type="project" value="InterPro"/>
</dbReference>
<feature type="chain" id="PRO_5038750385" evidence="6">
    <location>
        <begin position="21"/>
        <end position="546"/>
    </location>
</feature>
<keyword evidence="3" id="KW-0813">Transport</keyword>
<dbReference type="FunFam" id="3.90.76.10:FF:000001">
    <property type="entry name" value="Oligopeptide ABC transporter substrate-binding protein"/>
    <property type="match status" value="1"/>
</dbReference>
<comment type="similarity">
    <text evidence="2">Belongs to the bacterial solute-binding protein 5 family.</text>
</comment>
<organism evidence="8 9">
    <name type="scientific">Secundilactobacillus odoratitofui DSM 19909 = JCM 15043</name>
    <dbReference type="NCBI Taxonomy" id="1423776"/>
    <lineage>
        <taxon>Bacteria</taxon>
        <taxon>Bacillati</taxon>
        <taxon>Bacillota</taxon>
        <taxon>Bacilli</taxon>
        <taxon>Lactobacillales</taxon>
        <taxon>Lactobacillaceae</taxon>
        <taxon>Secundilactobacillus</taxon>
    </lineage>
</organism>
<sequence length="546" mass="59410">MGALKMANKRLLGVSVTALALLLAACGSGNSASKGTQDKALKVTSSQPIATADPTKATDLNSQAAIAQIYEGLYTTSKTGKVIPGVATKVVKPTNGGKTYTFTLRKDAKWSNGKQVTAQDFVYSLQRQVDPKTKSQEAGHVEEIANATAINNGKKAVSTLGAKALSKTKLQITLAQKTPYFNYRLATELYPLNKQFVEKYGDKYGSSAAKTLSNGPFNLKGWTGSNETWSYVKNSKYYNAKSVRLKTVKVQTVKDNNTAQNLFASNSVQVTTVTGTQVQADQSGKLKKNLVLTKQNRMAFLVWNSKRKATANTALRQAVSYAINRQTLVKNVLKDGSVPAKSMVTQGDFTNPTTGKDFNDDTGNLYPYNLKKAKQYWKQAQSQLGTKKVTIELLTADVDVSKAVGEYVQSTAQQNLPGLKVTLKSIPLNNEIATLTKGDFDAGSIGWTSDFKDPIDFLNKGSITNSINFGKFDNAAYEKLISTIAADKQSAADRYQTMQQAAKLLADKQGVTPLYQSTQANLISTKVGGAKPTLLRDTQYRYVYWK</sequence>
<dbReference type="Proteomes" id="UP000051160">
    <property type="component" value="Unassembled WGS sequence"/>
</dbReference>
<dbReference type="PIRSF" id="PIRSF002741">
    <property type="entry name" value="MppA"/>
    <property type="match status" value="1"/>
</dbReference>
<dbReference type="EMBL" id="AZEE01000027">
    <property type="protein sequence ID" value="KRK98729.1"/>
    <property type="molecule type" value="Genomic_DNA"/>
</dbReference>
<comment type="subcellular location">
    <subcellularLocation>
        <location evidence="1">Cell envelope</location>
    </subcellularLocation>
</comment>
<keyword evidence="9" id="KW-1185">Reference proteome</keyword>
<dbReference type="InterPro" id="IPR000914">
    <property type="entry name" value="SBP_5_dom"/>
</dbReference>
<dbReference type="PATRIC" id="fig|1423776.4.peg.470"/>
<evidence type="ECO:0000313" key="8">
    <source>
        <dbReference type="EMBL" id="KRK98729.1"/>
    </source>
</evidence>
<dbReference type="GO" id="GO:0042597">
    <property type="term" value="C:periplasmic space"/>
    <property type="evidence" value="ECO:0007669"/>
    <property type="project" value="UniProtKB-ARBA"/>
</dbReference>
<dbReference type="InterPro" id="IPR039424">
    <property type="entry name" value="SBP_5"/>
</dbReference>
<evidence type="ECO:0000256" key="6">
    <source>
        <dbReference type="SAM" id="SignalP"/>
    </source>
</evidence>
<dbReference type="GO" id="GO:0030313">
    <property type="term" value="C:cell envelope"/>
    <property type="evidence" value="ECO:0007669"/>
    <property type="project" value="UniProtKB-SubCell"/>
</dbReference>
<keyword evidence="5" id="KW-0653">Protein transport</keyword>
<feature type="signal peptide" evidence="6">
    <location>
        <begin position="1"/>
        <end position="20"/>
    </location>
</feature>
<comment type="caution">
    <text evidence="8">The sequence shown here is derived from an EMBL/GenBank/DDBJ whole genome shotgun (WGS) entry which is preliminary data.</text>
</comment>
<gene>
    <name evidence="8" type="ORF">FD04_GL000465</name>
</gene>
<dbReference type="Gene3D" id="3.40.190.10">
    <property type="entry name" value="Periplasmic binding protein-like II"/>
    <property type="match status" value="1"/>
</dbReference>
<dbReference type="SUPFAM" id="SSF53850">
    <property type="entry name" value="Periplasmic binding protein-like II"/>
    <property type="match status" value="1"/>
</dbReference>
<dbReference type="PROSITE" id="PS51257">
    <property type="entry name" value="PROKAR_LIPOPROTEIN"/>
    <property type="match status" value="1"/>
</dbReference>
<evidence type="ECO:0000256" key="2">
    <source>
        <dbReference type="ARBA" id="ARBA00005695"/>
    </source>
</evidence>
<accession>A0A0R1M0V9</accession>
<dbReference type="AlphaFoldDB" id="A0A0R1M0V9"/>
<evidence type="ECO:0000313" key="9">
    <source>
        <dbReference type="Proteomes" id="UP000051160"/>
    </source>
</evidence>
<keyword evidence="4 6" id="KW-0732">Signal</keyword>
<evidence type="ECO:0000256" key="5">
    <source>
        <dbReference type="ARBA" id="ARBA00022856"/>
    </source>
</evidence>
<dbReference type="GO" id="GO:1904680">
    <property type="term" value="F:peptide transmembrane transporter activity"/>
    <property type="evidence" value="ECO:0007669"/>
    <property type="project" value="TreeGrafter"/>
</dbReference>
<feature type="domain" description="Solute-binding protein family 5" evidence="7">
    <location>
        <begin position="81"/>
        <end position="459"/>
    </location>
</feature>
<dbReference type="PANTHER" id="PTHR30290:SF10">
    <property type="entry name" value="PERIPLASMIC OLIGOPEPTIDE-BINDING PROTEIN-RELATED"/>
    <property type="match status" value="1"/>
</dbReference>
<dbReference type="InterPro" id="IPR030678">
    <property type="entry name" value="Peptide/Ni-bd"/>
</dbReference>
<evidence type="ECO:0000256" key="4">
    <source>
        <dbReference type="ARBA" id="ARBA00022729"/>
    </source>
</evidence>
<dbReference type="Gene3D" id="3.10.105.10">
    <property type="entry name" value="Dipeptide-binding Protein, Domain 3"/>
    <property type="match status" value="1"/>
</dbReference>
<proteinExistence type="inferred from homology"/>
<evidence type="ECO:0000259" key="7">
    <source>
        <dbReference type="Pfam" id="PF00496"/>
    </source>
</evidence>
<evidence type="ECO:0000256" key="1">
    <source>
        <dbReference type="ARBA" id="ARBA00004196"/>
    </source>
</evidence>
<protein>
    <submittedName>
        <fullName evidence="8">Lipoprotein, peptide binding protein oppa like protein</fullName>
    </submittedName>
</protein>
<dbReference type="GO" id="GO:0015833">
    <property type="term" value="P:peptide transport"/>
    <property type="evidence" value="ECO:0007669"/>
    <property type="project" value="UniProtKB-KW"/>
</dbReference>
<dbReference type="Pfam" id="PF00496">
    <property type="entry name" value="SBP_bac_5"/>
    <property type="match status" value="1"/>
</dbReference>
<dbReference type="STRING" id="1423776.FD04_GL000465"/>
<keyword evidence="5" id="KW-0571">Peptide transport</keyword>
<reference evidence="8 9" key="1">
    <citation type="journal article" date="2015" name="Genome Announc.">
        <title>Expanding the biotechnology potential of lactobacilli through comparative genomics of 213 strains and associated genera.</title>
        <authorList>
            <person name="Sun Z."/>
            <person name="Harris H.M."/>
            <person name="McCann A."/>
            <person name="Guo C."/>
            <person name="Argimon S."/>
            <person name="Zhang W."/>
            <person name="Yang X."/>
            <person name="Jeffery I.B."/>
            <person name="Cooney J.C."/>
            <person name="Kagawa T.F."/>
            <person name="Liu W."/>
            <person name="Song Y."/>
            <person name="Salvetti E."/>
            <person name="Wrobel A."/>
            <person name="Rasinkangas P."/>
            <person name="Parkhill J."/>
            <person name="Rea M.C."/>
            <person name="O'Sullivan O."/>
            <person name="Ritari J."/>
            <person name="Douillard F.P."/>
            <person name="Paul Ross R."/>
            <person name="Yang R."/>
            <person name="Briner A.E."/>
            <person name="Felis G.E."/>
            <person name="de Vos W.M."/>
            <person name="Barrangou R."/>
            <person name="Klaenhammer T.R."/>
            <person name="Caufield P.W."/>
            <person name="Cui Y."/>
            <person name="Zhang H."/>
            <person name="O'Toole P.W."/>
        </authorList>
    </citation>
    <scope>NUCLEOTIDE SEQUENCE [LARGE SCALE GENOMIC DNA]</scope>
    <source>
        <strain evidence="8 9">DSM 19909</strain>
    </source>
</reference>
<dbReference type="CDD" id="cd08504">
    <property type="entry name" value="PBP2_OppA"/>
    <property type="match status" value="1"/>
</dbReference>
<evidence type="ECO:0000256" key="3">
    <source>
        <dbReference type="ARBA" id="ARBA00022448"/>
    </source>
</evidence>
<dbReference type="PANTHER" id="PTHR30290">
    <property type="entry name" value="PERIPLASMIC BINDING COMPONENT OF ABC TRANSPORTER"/>
    <property type="match status" value="1"/>
</dbReference>
<keyword evidence="8" id="KW-0449">Lipoprotein</keyword>